<evidence type="ECO:0000313" key="1">
    <source>
        <dbReference type="EMBL" id="VDN97058.1"/>
    </source>
</evidence>
<proteinExistence type="predicted"/>
<evidence type="ECO:0000313" key="2">
    <source>
        <dbReference type="Proteomes" id="UP000278807"/>
    </source>
</evidence>
<keyword evidence="2" id="KW-1185">Reference proteome</keyword>
<evidence type="ECO:0000313" key="3">
    <source>
        <dbReference type="WBParaSite" id="HNAJ_0000119901-mRNA-1"/>
    </source>
</evidence>
<dbReference type="EMBL" id="UZAE01000432">
    <property type="protein sequence ID" value="VDN97058.1"/>
    <property type="molecule type" value="Genomic_DNA"/>
</dbReference>
<reference evidence="3" key="1">
    <citation type="submission" date="2017-02" db="UniProtKB">
        <authorList>
            <consortium name="WormBaseParasite"/>
        </authorList>
    </citation>
    <scope>IDENTIFICATION</scope>
</reference>
<dbReference type="Proteomes" id="UP000278807">
    <property type="component" value="Unassembled WGS sequence"/>
</dbReference>
<dbReference type="AlphaFoldDB" id="A0A0R3T2M2"/>
<reference evidence="1 2" key="2">
    <citation type="submission" date="2018-11" db="EMBL/GenBank/DDBJ databases">
        <authorList>
            <consortium name="Pathogen Informatics"/>
        </authorList>
    </citation>
    <scope>NUCLEOTIDE SEQUENCE [LARGE SCALE GENOMIC DNA]</scope>
</reference>
<protein>
    <submittedName>
        <fullName evidence="3">Secreted protein</fullName>
    </submittedName>
</protein>
<organism evidence="3">
    <name type="scientific">Rodentolepis nana</name>
    <name type="common">Dwarf tapeworm</name>
    <name type="synonym">Hymenolepis nana</name>
    <dbReference type="NCBI Taxonomy" id="102285"/>
    <lineage>
        <taxon>Eukaryota</taxon>
        <taxon>Metazoa</taxon>
        <taxon>Spiralia</taxon>
        <taxon>Lophotrochozoa</taxon>
        <taxon>Platyhelminthes</taxon>
        <taxon>Cestoda</taxon>
        <taxon>Eucestoda</taxon>
        <taxon>Cyclophyllidea</taxon>
        <taxon>Hymenolepididae</taxon>
        <taxon>Rodentolepis</taxon>
    </lineage>
</organism>
<dbReference type="WBParaSite" id="HNAJ_0000119901-mRNA-1">
    <property type="protein sequence ID" value="HNAJ_0000119901-mRNA-1"/>
    <property type="gene ID" value="HNAJ_0000119901"/>
</dbReference>
<accession>A0A0R3T2M2</accession>
<name>A0A0R3T2M2_RODNA</name>
<sequence>MRRRAQTVLCRSAGAIRTLHLSYAQSTNQKPPHSHAVCACSLMGMHVFLVLAGAQLTNPTLPSSDPEHSHYSSTHLVDDRILLNQLTKPRTLYNQVPLQSDL</sequence>
<gene>
    <name evidence="1" type="ORF">HNAJ_LOCUS1199</name>
</gene>